<dbReference type="Pfam" id="PF07730">
    <property type="entry name" value="HisKA_3"/>
    <property type="match status" value="1"/>
</dbReference>
<evidence type="ECO:0000256" key="7">
    <source>
        <dbReference type="ARBA" id="ARBA00022840"/>
    </source>
</evidence>
<comment type="caution">
    <text evidence="12">The sequence shown here is derived from an EMBL/GenBank/DDBJ whole genome shotgun (WGS) entry which is preliminary data.</text>
</comment>
<evidence type="ECO:0000256" key="2">
    <source>
        <dbReference type="ARBA" id="ARBA00012438"/>
    </source>
</evidence>
<evidence type="ECO:0000256" key="5">
    <source>
        <dbReference type="ARBA" id="ARBA00022741"/>
    </source>
</evidence>
<evidence type="ECO:0000256" key="3">
    <source>
        <dbReference type="ARBA" id="ARBA00022553"/>
    </source>
</evidence>
<gene>
    <name evidence="12" type="primary">liaS_7</name>
    <name evidence="12" type="ORF">OERS_40810</name>
</gene>
<protein>
    <recommendedName>
        <fullName evidence="2">histidine kinase</fullName>
        <ecNumber evidence="2">2.7.13.3</ecNumber>
    </recommendedName>
</protein>
<keyword evidence="10" id="KW-0472">Membrane</keyword>
<reference evidence="12 13" key="1">
    <citation type="submission" date="2016-06" db="EMBL/GenBank/DDBJ databases">
        <title>Genome sequence of Oerskovia enterophila DSM 43852.</title>
        <authorList>
            <person name="Poehlein A."/>
            <person name="Jag V."/>
            <person name="Bengelsdorf F.R."/>
            <person name="Daniel R."/>
            <person name="Duerre P."/>
        </authorList>
    </citation>
    <scope>NUCLEOTIDE SEQUENCE [LARGE SCALE GENOMIC DNA]</scope>
    <source>
        <strain evidence="12 13">DSM 43852</strain>
    </source>
</reference>
<sequence>MSAVTSPQPLGDAAPTGGPADGPSGPVAPAEPSSSAPSQAGAPPVPAGSHGQTARPPRPGRVPVPVDPRYTDHREDVGFLRAPFARSTWREFGYIWLSLFVAPVAFTYAIFTVSFTVGILVTVVGLFVTGALVLGARGWGGMYRTMARSMLSIDVLAPAPYERRRGFWRVLWSTVSDGPGWRALSFMLVSFVLSIVSFVVSVTFFFTAVGAMTHWYWAQFLPLQEAADGTWHRGAQMGTDWFVDTPMRQSALAAAGVVLWWLWPQLVRGFAQLFRLLTINLLGPTRASLRVRDLEKSRGRTVEDADAKLRRIERDLHDGTQARLVAVAMQLGEAKEQLASGGDATEALDLVDSAHASTKEALVELRELARGIHPPALDNGLAVALETLAARSPLPVTVDVDPRVAPSPAVETIAYFCVAELVTNAAKHARASGVYVLVEEQGSTMRLRVRDDGQGGARVSTPDAQGHRSGLAGLEERVRSVDGTLELVSPVGGPTVVTVTLPSRV</sequence>
<keyword evidence="10" id="KW-1133">Transmembrane helix</keyword>
<organism evidence="12 13">
    <name type="scientific">Oerskovia enterophila</name>
    <dbReference type="NCBI Taxonomy" id="43678"/>
    <lineage>
        <taxon>Bacteria</taxon>
        <taxon>Bacillati</taxon>
        <taxon>Actinomycetota</taxon>
        <taxon>Actinomycetes</taxon>
        <taxon>Micrococcales</taxon>
        <taxon>Cellulomonadaceae</taxon>
        <taxon>Oerskovia</taxon>
    </lineage>
</organism>
<evidence type="ECO:0000313" key="13">
    <source>
        <dbReference type="Proteomes" id="UP000093412"/>
    </source>
</evidence>
<proteinExistence type="predicted"/>
<evidence type="ECO:0000256" key="9">
    <source>
        <dbReference type="SAM" id="MobiDB-lite"/>
    </source>
</evidence>
<dbReference type="InterPro" id="IPR025828">
    <property type="entry name" value="Put_sensor_dom"/>
</dbReference>
<feature type="transmembrane region" description="Helical" evidence="10">
    <location>
        <begin position="191"/>
        <end position="217"/>
    </location>
</feature>
<dbReference type="Proteomes" id="UP000093412">
    <property type="component" value="Unassembled WGS sequence"/>
</dbReference>
<evidence type="ECO:0000313" key="12">
    <source>
        <dbReference type="EMBL" id="OCI29241.1"/>
    </source>
</evidence>
<keyword evidence="7" id="KW-0067">ATP-binding</keyword>
<dbReference type="Gene3D" id="3.30.565.10">
    <property type="entry name" value="Histidine kinase-like ATPase, C-terminal domain"/>
    <property type="match status" value="1"/>
</dbReference>
<dbReference type="InterPro" id="IPR036890">
    <property type="entry name" value="HATPase_C_sf"/>
</dbReference>
<name>A0ABX2XZD3_9CELL</name>
<keyword evidence="5" id="KW-0547">Nucleotide-binding</keyword>
<feature type="domain" description="Histidine kinase/HSP90-like ATPase" evidence="11">
    <location>
        <begin position="409"/>
        <end position="505"/>
    </location>
</feature>
<dbReference type="PANTHER" id="PTHR24421:SF10">
    <property type="entry name" value="NITRATE_NITRITE SENSOR PROTEIN NARQ"/>
    <property type="match status" value="1"/>
</dbReference>
<keyword evidence="4 12" id="KW-0808">Transferase</keyword>
<dbReference type="GO" id="GO:0004673">
    <property type="term" value="F:protein histidine kinase activity"/>
    <property type="evidence" value="ECO:0007669"/>
    <property type="project" value="UniProtKB-EC"/>
</dbReference>
<comment type="catalytic activity">
    <reaction evidence="1">
        <text>ATP + protein L-histidine = ADP + protein N-phospho-L-histidine.</text>
        <dbReference type="EC" id="2.7.13.3"/>
    </reaction>
</comment>
<keyword evidence="6 12" id="KW-0418">Kinase</keyword>
<evidence type="ECO:0000256" key="6">
    <source>
        <dbReference type="ARBA" id="ARBA00022777"/>
    </source>
</evidence>
<keyword evidence="13" id="KW-1185">Reference proteome</keyword>
<dbReference type="CDD" id="cd16917">
    <property type="entry name" value="HATPase_UhpB-NarQ-NarX-like"/>
    <property type="match status" value="1"/>
</dbReference>
<evidence type="ECO:0000256" key="10">
    <source>
        <dbReference type="SAM" id="Phobius"/>
    </source>
</evidence>
<dbReference type="SUPFAM" id="SSF55874">
    <property type="entry name" value="ATPase domain of HSP90 chaperone/DNA topoisomerase II/histidine kinase"/>
    <property type="match status" value="1"/>
</dbReference>
<dbReference type="Gene3D" id="1.20.5.1930">
    <property type="match status" value="1"/>
</dbReference>
<feature type="region of interest" description="Disordered" evidence="9">
    <location>
        <begin position="450"/>
        <end position="470"/>
    </location>
</feature>
<feature type="transmembrane region" description="Helical" evidence="10">
    <location>
        <begin position="117"/>
        <end position="140"/>
    </location>
</feature>
<keyword evidence="8" id="KW-0902">Two-component regulatory system</keyword>
<feature type="compositionally biased region" description="Pro residues" evidence="9">
    <location>
        <begin position="56"/>
        <end position="66"/>
    </location>
</feature>
<dbReference type="SMART" id="SM00387">
    <property type="entry name" value="HATPase_c"/>
    <property type="match status" value="1"/>
</dbReference>
<accession>A0ABX2XZD3</accession>
<keyword evidence="10" id="KW-0812">Transmembrane</keyword>
<dbReference type="InterPro" id="IPR050482">
    <property type="entry name" value="Sensor_HK_TwoCompSys"/>
</dbReference>
<dbReference type="EMBL" id="MAQA01000101">
    <property type="protein sequence ID" value="OCI29241.1"/>
    <property type="molecule type" value="Genomic_DNA"/>
</dbReference>
<keyword evidence="3" id="KW-0597">Phosphoprotein</keyword>
<dbReference type="Pfam" id="PF02518">
    <property type="entry name" value="HATPase_c"/>
    <property type="match status" value="1"/>
</dbReference>
<evidence type="ECO:0000256" key="8">
    <source>
        <dbReference type="ARBA" id="ARBA00023012"/>
    </source>
</evidence>
<dbReference type="EC" id="2.7.13.3" evidence="2"/>
<dbReference type="Pfam" id="PF13796">
    <property type="entry name" value="Sensor"/>
    <property type="match status" value="1"/>
</dbReference>
<evidence type="ECO:0000256" key="4">
    <source>
        <dbReference type="ARBA" id="ARBA00022679"/>
    </source>
</evidence>
<feature type="transmembrane region" description="Helical" evidence="10">
    <location>
        <begin position="92"/>
        <end position="111"/>
    </location>
</feature>
<feature type="compositionally biased region" description="Low complexity" evidence="9">
    <location>
        <begin position="9"/>
        <end position="42"/>
    </location>
</feature>
<dbReference type="PANTHER" id="PTHR24421">
    <property type="entry name" value="NITRATE/NITRITE SENSOR PROTEIN NARX-RELATED"/>
    <property type="match status" value="1"/>
</dbReference>
<evidence type="ECO:0000259" key="11">
    <source>
        <dbReference type="SMART" id="SM00387"/>
    </source>
</evidence>
<dbReference type="InterPro" id="IPR003594">
    <property type="entry name" value="HATPase_dom"/>
</dbReference>
<feature type="region of interest" description="Disordered" evidence="9">
    <location>
        <begin position="1"/>
        <end position="69"/>
    </location>
</feature>
<evidence type="ECO:0000256" key="1">
    <source>
        <dbReference type="ARBA" id="ARBA00000085"/>
    </source>
</evidence>
<dbReference type="InterPro" id="IPR011712">
    <property type="entry name" value="Sig_transdc_His_kin_sub3_dim/P"/>
</dbReference>